<feature type="region of interest" description="Disordered" evidence="1">
    <location>
        <begin position="1"/>
        <end position="39"/>
    </location>
</feature>
<proteinExistence type="predicted"/>
<sequence length="64" mass="7040">MSFAPLLSATLPHPYPSARPAFRRAPEYPRTAQPRGPSVLVDHARDHGVRTLFLAYADDTVAPI</sequence>
<accession>A0AAJ2Q1K4</accession>
<evidence type="ECO:0000313" key="3">
    <source>
        <dbReference type="Proteomes" id="UP001273589"/>
    </source>
</evidence>
<name>A0AAJ2Q1K4_9ACTN</name>
<dbReference type="AlphaFoldDB" id="A0AAJ2Q1K4"/>
<dbReference type="RefSeq" id="WP_319700718.1">
    <property type="nucleotide sequence ID" value="NZ_JARAWN010000945.1"/>
</dbReference>
<evidence type="ECO:0000256" key="1">
    <source>
        <dbReference type="SAM" id="MobiDB-lite"/>
    </source>
</evidence>
<organism evidence="2 3">
    <name type="scientific">Streptomyces europaeiscabiei</name>
    <dbReference type="NCBI Taxonomy" id="146819"/>
    <lineage>
        <taxon>Bacteria</taxon>
        <taxon>Bacillati</taxon>
        <taxon>Actinomycetota</taxon>
        <taxon>Actinomycetes</taxon>
        <taxon>Kitasatosporales</taxon>
        <taxon>Streptomycetaceae</taxon>
        <taxon>Streptomyces</taxon>
    </lineage>
</organism>
<dbReference type="Proteomes" id="UP001273589">
    <property type="component" value="Unassembled WGS sequence"/>
</dbReference>
<feature type="non-terminal residue" evidence="2">
    <location>
        <position position="64"/>
    </location>
</feature>
<protein>
    <submittedName>
        <fullName evidence="2">Uncharacterized protein</fullName>
    </submittedName>
</protein>
<dbReference type="EMBL" id="JARAWN010000945">
    <property type="protein sequence ID" value="MDX3137289.1"/>
    <property type="molecule type" value="Genomic_DNA"/>
</dbReference>
<evidence type="ECO:0000313" key="2">
    <source>
        <dbReference type="EMBL" id="MDX3137289.1"/>
    </source>
</evidence>
<reference evidence="2" key="1">
    <citation type="journal article" date="2023" name="Microb. Genom.">
        <title>Mesoterricola silvestris gen. nov., sp. nov., Mesoterricola sediminis sp. nov., Geothrix oryzae sp. nov., Geothrix edaphica sp. nov., Geothrix rubra sp. nov., and Geothrix limicola sp. nov., six novel members of Acidobacteriota isolated from soils.</title>
        <authorList>
            <person name="Weisberg A.J."/>
            <person name="Pearce E."/>
            <person name="Kramer C.G."/>
            <person name="Chang J.H."/>
            <person name="Clarke C.R."/>
        </authorList>
    </citation>
    <scope>NUCLEOTIDE SEQUENCE</scope>
    <source>
        <strain evidence="2">ND06-05F</strain>
    </source>
</reference>
<comment type="caution">
    <text evidence="2">The sequence shown here is derived from an EMBL/GenBank/DDBJ whole genome shotgun (WGS) entry which is preliminary data.</text>
</comment>
<gene>
    <name evidence="2" type="ORF">PV367_47610</name>
</gene>